<dbReference type="AlphaFoldDB" id="A0A0F9SKD0"/>
<name>A0A0F9SKD0_9ZZZZ</name>
<organism evidence="1">
    <name type="scientific">marine sediment metagenome</name>
    <dbReference type="NCBI Taxonomy" id="412755"/>
    <lineage>
        <taxon>unclassified sequences</taxon>
        <taxon>metagenomes</taxon>
        <taxon>ecological metagenomes</taxon>
    </lineage>
</organism>
<accession>A0A0F9SKD0</accession>
<sequence length="82" mass="9266">MKKIKDISKTLEKIDHKTVAKALGADEYEICECCKGNGSSLIQLVFDAELKKSHHIDFEFSFCNCYCCNGTGLITKDIYETH</sequence>
<reference evidence="1" key="1">
    <citation type="journal article" date="2015" name="Nature">
        <title>Complex archaea that bridge the gap between prokaryotes and eukaryotes.</title>
        <authorList>
            <person name="Spang A."/>
            <person name="Saw J.H."/>
            <person name="Jorgensen S.L."/>
            <person name="Zaremba-Niedzwiedzka K."/>
            <person name="Martijn J."/>
            <person name="Lind A.E."/>
            <person name="van Eijk R."/>
            <person name="Schleper C."/>
            <person name="Guy L."/>
            <person name="Ettema T.J."/>
        </authorList>
    </citation>
    <scope>NUCLEOTIDE SEQUENCE</scope>
</reference>
<proteinExistence type="predicted"/>
<comment type="caution">
    <text evidence="1">The sequence shown here is derived from an EMBL/GenBank/DDBJ whole genome shotgun (WGS) entry which is preliminary data.</text>
</comment>
<evidence type="ECO:0000313" key="1">
    <source>
        <dbReference type="EMBL" id="KKN37366.1"/>
    </source>
</evidence>
<protein>
    <submittedName>
        <fullName evidence="1">Uncharacterized protein</fullName>
    </submittedName>
</protein>
<dbReference type="EMBL" id="LAZR01001899">
    <property type="protein sequence ID" value="KKN37366.1"/>
    <property type="molecule type" value="Genomic_DNA"/>
</dbReference>
<gene>
    <name evidence="1" type="ORF">LCGC14_0764290</name>
</gene>